<feature type="region of interest" description="Disordered" evidence="1">
    <location>
        <begin position="1"/>
        <end position="22"/>
    </location>
</feature>
<protein>
    <submittedName>
        <fullName evidence="2">Uncharacterized protein</fullName>
    </submittedName>
</protein>
<evidence type="ECO:0000313" key="3">
    <source>
        <dbReference type="Proteomes" id="UP000758603"/>
    </source>
</evidence>
<dbReference type="OrthoDB" id="10612951at2759"/>
<organism evidence="2 3">
    <name type="scientific">Truncatella angustata</name>
    <dbReference type="NCBI Taxonomy" id="152316"/>
    <lineage>
        <taxon>Eukaryota</taxon>
        <taxon>Fungi</taxon>
        <taxon>Dikarya</taxon>
        <taxon>Ascomycota</taxon>
        <taxon>Pezizomycotina</taxon>
        <taxon>Sordariomycetes</taxon>
        <taxon>Xylariomycetidae</taxon>
        <taxon>Amphisphaeriales</taxon>
        <taxon>Sporocadaceae</taxon>
        <taxon>Truncatella</taxon>
    </lineage>
</organism>
<dbReference type="Proteomes" id="UP000758603">
    <property type="component" value="Unassembled WGS sequence"/>
</dbReference>
<dbReference type="EMBL" id="JAGPXC010000007">
    <property type="protein sequence ID" value="KAH6648770.1"/>
    <property type="molecule type" value="Genomic_DNA"/>
</dbReference>
<evidence type="ECO:0000256" key="1">
    <source>
        <dbReference type="SAM" id="MobiDB-lite"/>
    </source>
</evidence>
<reference evidence="2" key="1">
    <citation type="journal article" date="2021" name="Nat. Commun.">
        <title>Genetic determinants of endophytism in the Arabidopsis root mycobiome.</title>
        <authorList>
            <person name="Mesny F."/>
            <person name="Miyauchi S."/>
            <person name="Thiergart T."/>
            <person name="Pickel B."/>
            <person name="Atanasova L."/>
            <person name="Karlsson M."/>
            <person name="Huettel B."/>
            <person name="Barry K.W."/>
            <person name="Haridas S."/>
            <person name="Chen C."/>
            <person name="Bauer D."/>
            <person name="Andreopoulos W."/>
            <person name="Pangilinan J."/>
            <person name="LaButti K."/>
            <person name="Riley R."/>
            <person name="Lipzen A."/>
            <person name="Clum A."/>
            <person name="Drula E."/>
            <person name="Henrissat B."/>
            <person name="Kohler A."/>
            <person name="Grigoriev I.V."/>
            <person name="Martin F.M."/>
            <person name="Hacquard S."/>
        </authorList>
    </citation>
    <scope>NUCLEOTIDE SEQUENCE</scope>
    <source>
        <strain evidence="2">MPI-SDFR-AT-0073</strain>
    </source>
</reference>
<feature type="compositionally biased region" description="Basic residues" evidence="1">
    <location>
        <begin position="1"/>
        <end position="14"/>
    </location>
</feature>
<dbReference type="RefSeq" id="XP_045955277.1">
    <property type="nucleotide sequence ID" value="XM_046107870.1"/>
</dbReference>
<gene>
    <name evidence="2" type="ORF">BKA67DRAFT_661719</name>
</gene>
<sequence length="231" mass="26138">MATRKHQTKRKPKLRPVSLTRQPSPCLRHYLDSTCSPPDHDLSKPREQALRLIDVDDENLLKAAGKLASIQHGESFILTQIDTRSPSDRPSGHEYPAMLGSIACFEFLGFSREMATALSYIFLSEFQSQQRARWDFRQVAWGVLTHCPQPDVAEPGRSEEAEALFEVLGLSEETKDLFRDSGEELFDDDTTVMAWVIDVVQGRWAELRQVAAQSIQRGQEIRQDGGAQRVL</sequence>
<evidence type="ECO:0000313" key="2">
    <source>
        <dbReference type="EMBL" id="KAH6648770.1"/>
    </source>
</evidence>
<dbReference type="AlphaFoldDB" id="A0A9P8ZT57"/>
<dbReference type="GeneID" id="70136761"/>
<name>A0A9P8ZT57_9PEZI</name>
<comment type="caution">
    <text evidence="2">The sequence shown here is derived from an EMBL/GenBank/DDBJ whole genome shotgun (WGS) entry which is preliminary data.</text>
</comment>
<accession>A0A9P8ZT57</accession>
<keyword evidence="3" id="KW-1185">Reference proteome</keyword>
<proteinExistence type="predicted"/>